<dbReference type="Proteomes" id="UP000242474">
    <property type="component" value="Unassembled WGS sequence"/>
</dbReference>
<proteinExistence type="predicted"/>
<organism evidence="1 2">
    <name type="scientific">Coemansia reversa (strain ATCC 12441 / NRRL 1564)</name>
    <dbReference type="NCBI Taxonomy" id="763665"/>
    <lineage>
        <taxon>Eukaryota</taxon>
        <taxon>Fungi</taxon>
        <taxon>Fungi incertae sedis</taxon>
        <taxon>Zoopagomycota</taxon>
        <taxon>Kickxellomycotina</taxon>
        <taxon>Kickxellomycetes</taxon>
        <taxon>Kickxellales</taxon>
        <taxon>Kickxellaceae</taxon>
        <taxon>Coemansia</taxon>
    </lineage>
</organism>
<dbReference type="AlphaFoldDB" id="A0A2G5B1N3"/>
<name>A0A2G5B1N3_COERN</name>
<evidence type="ECO:0000313" key="1">
    <source>
        <dbReference type="EMBL" id="PIA12906.1"/>
    </source>
</evidence>
<protein>
    <submittedName>
        <fullName evidence="1">Uncharacterized protein</fullName>
    </submittedName>
</protein>
<keyword evidence="2" id="KW-1185">Reference proteome</keyword>
<dbReference type="EMBL" id="KZ303557">
    <property type="protein sequence ID" value="PIA12906.1"/>
    <property type="molecule type" value="Genomic_DNA"/>
</dbReference>
<accession>A0A2G5B1N3</accession>
<evidence type="ECO:0000313" key="2">
    <source>
        <dbReference type="Proteomes" id="UP000242474"/>
    </source>
</evidence>
<reference evidence="1 2" key="1">
    <citation type="journal article" date="2015" name="Genome Biol. Evol.">
        <title>Phylogenomic analyses indicate that early fungi evolved digesting cell walls of algal ancestors of land plants.</title>
        <authorList>
            <person name="Chang Y."/>
            <person name="Wang S."/>
            <person name="Sekimoto S."/>
            <person name="Aerts A.L."/>
            <person name="Choi C."/>
            <person name="Clum A."/>
            <person name="LaButti K.M."/>
            <person name="Lindquist E.A."/>
            <person name="Yee Ngan C."/>
            <person name="Ohm R.A."/>
            <person name="Salamov A.A."/>
            <person name="Grigoriev I.V."/>
            <person name="Spatafora J.W."/>
            <person name="Berbee M.L."/>
        </authorList>
    </citation>
    <scope>NUCLEOTIDE SEQUENCE [LARGE SCALE GENOMIC DNA]</scope>
    <source>
        <strain evidence="1 2">NRRL 1564</strain>
    </source>
</reference>
<sequence length="101" mass="11935">MHAFSKVAAAVLKVRMHVILVANRLPICKDVLITRLIFDLVNHLLQAKNQCLYNLNHFYPSLVMPFDIFMAYFEAFSKTRQWLHTYWEILELFAENPLILI</sequence>
<gene>
    <name evidence="1" type="ORF">COEREDRAFT_89989</name>
</gene>